<feature type="region of interest" description="Disordered" evidence="1">
    <location>
        <begin position="935"/>
        <end position="969"/>
    </location>
</feature>
<feature type="domain" description="Peptidase M16 C-terminal" evidence="3">
    <location>
        <begin position="224"/>
        <end position="343"/>
    </location>
</feature>
<comment type="caution">
    <text evidence="4">The sequence shown here is derived from an EMBL/GenBank/DDBJ whole genome shotgun (WGS) entry which is preliminary data.</text>
</comment>
<sequence>MADRYILEQTTELERGSGCRPYPVHVYKHRETEFRVVVCPIEGLTCNMTVCVPTLCSDHKGTAHTLEHLVFCGSQKYPYRGFIDALASNNLGQPMNASTYKDMTVYKFVGLCQEGAANVLPAVLDHIMHPTLDDNHFATELGEIRQFVSGDCVCGQKRGDGWSSGKVYHVDSDGRQQGVVLSEMQDFAYKEESARTLSLEQMLYQASSTYAWAQGGLPQAIETLTRDEVAAYHGQFYKYSNATLLLVGAFDERPDAIFEALATVDADICASPPAHRQPMPPLRSRRETRRADLVFASATSQAGSMGFAWEGPAAEDAEQMAALDMLLDYLVTDSESPLRKRFTNRAVPIAGDIKLGLYSYFPAMVELSFTDVPFSSYASHAAAAAAASSNRRRDGHRSASYPSPTDAFGPVDLAKLHDDTGSLFASNYYRRQLVSTLAYIADHWLPSHWARFTSFLAKRVDDLERVFAKSALDDKHPRGIVQLLARCAVAYHYSPGSAGLARPGFGAHREQFSMRRRLVAEKPAEFWQAVVRRWLLDGQMAHLAMIPDPKMSIQIEAERNLAQRNRIERMSPAELAAMRKRVADAVGSTRISIPRDVLARLPPIPDISKLQLPRATGFSVALDDLGCAPSPFGTGRMLAVAGCDKASFQVSLPLAGLPARLRAYLPLFARLLSSSTGLIVPRCLAASLGQSLGLPAAAAPTEMPFVYLNNEQIDKAFADAFDEHSAFVGEHAARNSTGHWPVEVLTLSAQIPADGLQRAFALFALKLLFGDFGVDAVCRTAASEGKRLLALKGTPSSLLIDSFQWLRTPGSLDARTVGAADSGKISRGAVKIDEPLGRALNIYHQTAFMSSVAAALDAAIAGDAPAAAQTARISDSIMRIRAHFAHCVLSSGVIHVAWPQPVTSDSAKTALNALVSDWCVFAEIWRQNHRLAVAIPDSPPPDPAPPRKKRRAAFDSASKHTAQAVPPGKRLGSRDFVRLAEPLGIHFALPSLHTSYVGIQMPLDICCYPSDTPPMPFASQLQSLPALDFYSLSILTTLLSRSEGAMKNTIRSRGYAYGLGIHPRCKDGHLAIYIGHATDPKKALDAVWEITELLASESGWQETIDDFQINSAKSTFLFRTYCDLPRSIASEDAYALFCGFLGIDQALLWMRKHVEAVTVASMRRAFIRYLLPLVRFDDSVSKLYIVATPASYAQPAAEFVAALNDNPYGVRFKPMPFSALDPTISI</sequence>
<dbReference type="Proteomes" id="UP001145021">
    <property type="component" value="Unassembled WGS sequence"/>
</dbReference>
<dbReference type="InterPro" id="IPR011765">
    <property type="entry name" value="Pept_M16_N"/>
</dbReference>
<proteinExistence type="predicted"/>
<reference evidence="4" key="1">
    <citation type="submission" date="2022-07" db="EMBL/GenBank/DDBJ databases">
        <title>Phylogenomic reconstructions and comparative analyses of Kickxellomycotina fungi.</title>
        <authorList>
            <person name="Reynolds N.K."/>
            <person name="Stajich J.E."/>
            <person name="Barry K."/>
            <person name="Grigoriev I.V."/>
            <person name="Crous P."/>
            <person name="Smith M.E."/>
        </authorList>
    </citation>
    <scope>NUCLEOTIDE SEQUENCE</scope>
    <source>
        <strain evidence="4">NBRC 105413</strain>
    </source>
</reference>
<accession>A0A9W7XH96</accession>
<evidence type="ECO:0000313" key="4">
    <source>
        <dbReference type="EMBL" id="KAJ1642856.1"/>
    </source>
</evidence>
<name>A0A9W7XH96_9FUNG</name>
<evidence type="ECO:0000259" key="2">
    <source>
        <dbReference type="Pfam" id="PF00675"/>
    </source>
</evidence>
<dbReference type="InterPro" id="IPR011249">
    <property type="entry name" value="Metalloenz_LuxS/M16"/>
</dbReference>
<evidence type="ECO:0000256" key="1">
    <source>
        <dbReference type="SAM" id="MobiDB-lite"/>
    </source>
</evidence>
<evidence type="ECO:0000313" key="5">
    <source>
        <dbReference type="Proteomes" id="UP001145021"/>
    </source>
</evidence>
<feature type="domain" description="Peptidase M16 N-terminal" evidence="2">
    <location>
        <begin position="58"/>
        <end position="145"/>
    </location>
</feature>
<organism evidence="4 5">
    <name type="scientific">Coemansia asiatica</name>
    <dbReference type="NCBI Taxonomy" id="1052880"/>
    <lineage>
        <taxon>Eukaryota</taxon>
        <taxon>Fungi</taxon>
        <taxon>Fungi incertae sedis</taxon>
        <taxon>Zoopagomycota</taxon>
        <taxon>Kickxellomycotina</taxon>
        <taxon>Kickxellomycetes</taxon>
        <taxon>Kickxellales</taxon>
        <taxon>Kickxellaceae</taxon>
        <taxon>Coemansia</taxon>
    </lineage>
</organism>
<gene>
    <name evidence="4" type="ORF">LPJ64_005325</name>
</gene>
<dbReference type="PANTHER" id="PTHR43016">
    <property type="entry name" value="PRESEQUENCE PROTEASE"/>
    <property type="match status" value="1"/>
</dbReference>
<dbReference type="Pfam" id="PF00675">
    <property type="entry name" value="Peptidase_M16"/>
    <property type="match status" value="1"/>
</dbReference>
<dbReference type="EMBL" id="JANBOH010000328">
    <property type="protein sequence ID" value="KAJ1642856.1"/>
    <property type="molecule type" value="Genomic_DNA"/>
</dbReference>
<dbReference type="GO" id="GO:0046872">
    <property type="term" value="F:metal ion binding"/>
    <property type="evidence" value="ECO:0007669"/>
    <property type="project" value="InterPro"/>
</dbReference>
<dbReference type="Gene3D" id="3.30.830.10">
    <property type="entry name" value="Metalloenzyme, LuxS/M16 peptidase-like"/>
    <property type="match status" value="3"/>
</dbReference>
<protein>
    <submittedName>
        <fullName evidence="4">Uncharacterized protein</fullName>
    </submittedName>
</protein>
<dbReference type="AlphaFoldDB" id="A0A9W7XH96"/>
<dbReference type="PANTHER" id="PTHR43016:SF6">
    <property type="entry name" value="PEPTIDASE M16 N-TERMINAL DOMAIN-CONTAINING PROTEIN"/>
    <property type="match status" value="1"/>
</dbReference>
<evidence type="ECO:0000259" key="3">
    <source>
        <dbReference type="Pfam" id="PF05193"/>
    </source>
</evidence>
<keyword evidence="5" id="KW-1185">Reference proteome</keyword>
<dbReference type="Pfam" id="PF05193">
    <property type="entry name" value="Peptidase_M16_C"/>
    <property type="match status" value="1"/>
</dbReference>
<dbReference type="InterPro" id="IPR007863">
    <property type="entry name" value="Peptidase_M16_C"/>
</dbReference>
<dbReference type="SUPFAM" id="SSF63411">
    <property type="entry name" value="LuxS/MPP-like metallohydrolase"/>
    <property type="match status" value="2"/>
</dbReference>